<dbReference type="InterPro" id="IPR053931">
    <property type="entry name" value="RapZ_C"/>
</dbReference>
<evidence type="ECO:0000313" key="4">
    <source>
        <dbReference type="Proteomes" id="UP001365542"/>
    </source>
</evidence>
<feature type="domain" description="RapZ C-terminal" evidence="2">
    <location>
        <begin position="141"/>
        <end position="186"/>
    </location>
</feature>
<feature type="region of interest" description="Disordered" evidence="1">
    <location>
        <begin position="98"/>
        <end position="141"/>
    </location>
</feature>
<name>A0AAV9XIW3_9PEZI</name>
<proteinExistence type="predicted"/>
<dbReference type="AlphaFoldDB" id="A0AAV9XIW3"/>
<organism evidence="3 4">
    <name type="scientific">Orbilia ellipsospora</name>
    <dbReference type="NCBI Taxonomy" id="2528407"/>
    <lineage>
        <taxon>Eukaryota</taxon>
        <taxon>Fungi</taxon>
        <taxon>Dikarya</taxon>
        <taxon>Ascomycota</taxon>
        <taxon>Pezizomycotina</taxon>
        <taxon>Orbiliomycetes</taxon>
        <taxon>Orbiliales</taxon>
        <taxon>Orbiliaceae</taxon>
        <taxon>Orbilia</taxon>
    </lineage>
</organism>
<reference evidence="3 4" key="1">
    <citation type="submission" date="2019-10" db="EMBL/GenBank/DDBJ databases">
        <authorList>
            <person name="Palmer J.M."/>
        </authorList>
    </citation>
    <scope>NUCLEOTIDE SEQUENCE [LARGE SCALE GENOMIC DNA]</scope>
    <source>
        <strain evidence="3 4">TWF694</strain>
    </source>
</reference>
<evidence type="ECO:0000313" key="3">
    <source>
        <dbReference type="EMBL" id="KAK6542060.1"/>
    </source>
</evidence>
<evidence type="ECO:0000259" key="2">
    <source>
        <dbReference type="Pfam" id="PF22740"/>
    </source>
</evidence>
<dbReference type="Pfam" id="PF22740">
    <property type="entry name" value="PapZ_C"/>
    <property type="match status" value="1"/>
</dbReference>
<dbReference type="EMBL" id="JAVHJO010000003">
    <property type="protein sequence ID" value="KAK6542060.1"/>
    <property type="molecule type" value="Genomic_DNA"/>
</dbReference>
<sequence length="211" mass="23611">MVTITIYSSGAHYGPLKPPATLRYDLRNITNPPKKLRDTLDGRSKKLREHLLNEQDFADLLESIISDILKEVDKLKNAIGGGEVPDGDAVAVTQHAQSSEADIEALGSSGNTDVGDMKISSSKESTFQPPIEESFETSSSSRDEPIITVNCFCHLGRHRSASMVEELGRIKWPKEFQVKVFHRDIDRSRKKSGKQRWIGKSSRMQQDNDDE</sequence>
<keyword evidence="4" id="KW-1185">Reference proteome</keyword>
<feature type="region of interest" description="Disordered" evidence="1">
    <location>
        <begin position="187"/>
        <end position="211"/>
    </location>
</feature>
<evidence type="ECO:0000256" key="1">
    <source>
        <dbReference type="SAM" id="MobiDB-lite"/>
    </source>
</evidence>
<protein>
    <recommendedName>
        <fullName evidence="2">RapZ C-terminal domain-containing protein</fullName>
    </recommendedName>
</protein>
<comment type="caution">
    <text evidence="3">The sequence shown here is derived from an EMBL/GenBank/DDBJ whole genome shotgun (WGS) entry which is preliminary data.</text>
</comment>
<feature type="compositionally biased region" description="Polar residues" evidence="1">
    <location>
        <begin position="119"/>
        <end position="128"/>
    </location>
</feature>
<dbReference type="Proteomes" id="UP001365542">
    <property type="component" value="Unassembled WGS sequence"/>
</dbReference>
<accession>A0AAV9XIW3</accession>
<gene>
    <name evidence="3" type="ORF">TWF694_007831</name>
</gene>